<evidence type="ECO:0000313" key="3">
    <source>
        <dbReference type="Proteomes" id="UP000297244"/>
    </source>
</evidence>
<proteinExistence type="predicted"/>
<sequence>MGKYEAAFSRLGEEALVKLEGPGGFLAVTEAHLVFVDDAGVKRLELARIRRVGKGEAGTLLVQGEEDALVLPLKAFPLEELKAFLEGLKPHVARARKATSTPAPAPKAPLTQETPPPPPPPEPPKAPVWEEEPPPKRDSVELAPEPESPPQAPTPKAQGGRNPLALPLKVLSLLTLAYTVAFVVLNPGADPWVLAGVLLGGLGLALTEWSSSTSSTSSTSSR</sequence>
<gene>
    <name evidence="2" type="ORF">E0489_12745</name>
</gene>
<evidence type="ECO:0000256" key="1">
    <source>
        <dbReference type="SAM" id="MobiDB-lite"/>
    </source>
</evidence>
<comment type="caution">
    <text evidence="2">The sequence shown here is derived from an EMBL/GenBank/DDBJ whole genome shotgun (WGS) entry which is preliminary data.</text>
</comment>
<feature type="compositionally biased region" description="Low complexity" evidence="1">
    <location>
        <begin position="98"/>
        <end position="113"/>
    </location>
</feature>
<feature type="compositionally biased region" description="Pro residues" evidence="1">
    <location>
        <begin position="114"/>
        <end position="126"/>
    </location>
</feature>
<evidence type="ECO:0000313" key="2">
    <source>
        <dbReference type="EMBL" id="TFU14250.1"/>
    </source>
</evidence>
<protein>
    <submittedName>
        <fullName evidence="2">YcxB family protein</fullName>
    </submittedName>
</protein>
<keyword evidence="3" id="KW-1185">Reference proteome</keyword>
<name>A0ABY2K385_9DEIN</name>
<feature type="region of interest" description="Disordered" evidence="1">
    <location>
        <begin position="95"/>
        <end position="161"/>
    </location>
</feature>
<dbReference type="EMBL" id="SKBL01000039">
    <property type="protein sequence ID" value="TFU14250.1"/>
    <property type="molecule type" value="Genomic_DNA"/>
</dbReference>
<reference evidence="2 3" key="1">
    <citation type="submission" date="2019-03" db="EMBL/GenBank/DDBJ databases">
        <title>Thermus tengchongensis species for the arsenic transformation mechanism.</title>
        <authorList>
            <person name="Yuan G.C."/>
        </authorList>
    </citation>
    <scope>NUCLEOTIDE SEQUENCE [LARGE SCALE GENOMIC DNA]</scope>
    <source>
        <strain evidence="2 3">15Y</strain>
    </source>
</reference>
<dbReference type="RefSeq" id="WP_135344051.1">
    <property type="nucleotide sequence ID" value="NZ_ML214273.1"/>
</dbReference>
<dbReference type="Proteomes" id="UP000297244">
    <property type="component" value="Unassembled WGS sequence"/>
</dbReference>
<accession>A0ABY2K385</accession>
<organism evidence="2 3">
    <name type="scientific">Thermus tengchongensis</name>
    <dbReference type="NCBI Taxonomy" id="1214928"/>
    <lineage>
        <taxon>Bacteria</taxon>
        <taxon>Thermotogati</taxon>
        <taxon>Deinococcota</taxon>
        <taxon>Deinococci</taxon>
        <taxon>Thermales</taxon>
        <taxon>Thermaceae</taxon>
        <taxon>Thermus</taxon>
    </lineage>
</organism>